<dbReference type="HAMAP" id="MF_00013">
    <property type="entry name" value="LipB"/>
    <property type="match status" value="1"/>
</dbReference>
<comment type="similarity">
    <text evidence="2">Belongs to the LipB family.</text>
</comment>
<evidence type="ECO:0000256" key="3">
    <source>
        <dbReference type="ARBA" id="ARBA00012334"/>
    </source>
</evidence>
<evidence type="ECO:0000259" key="6">
    <source>
        <dbReference type="PROSITE" id="PS51733"/>
    </source>
</evidence>
<evidence type="ECO:0000256" key="5">
    <source>
        <dbReference type="ARBA" id="ARBA00023315"/>
    </source>
</evidence>
<accession>A0A9W8CIS6</accession>
<dbReference type="Pfam" id="PF21948">
    <property type="entry name" value="LplA-B_cat"/>
    <property type="match status" value="1"/>
</dbReference>
<evidence type="ECO:0000313" key="8">
    <source>
        <dbReference type="Proteomes" id="UP001145021"/>
    </source>
</evidence>
<proteinExistence type="inferred from homology"/>
<protein>
    <recommendedName>
        <fullName evidence="3">lipoyl(octanoyl) transferase</fullName>
        <ecNumber evidence="3">2.3.1.181</ecNumber>
    </recommendedName>
</protein>
<keyword evidence="8" id="KW-1185">Reference proteome</keyword>
<dbReference type="AlphaFoldDB" id="A0A9W8CIS6"/>
<dbReference type="InterPro" id="IPR000544">
    <property type="entry name" value="Octanoyltransferase"/>
</dbReference>
<dbReference type="GO" id="GO:0033819">
    <property type="term" value="F:lipoyl(octanoyl) transferase activity"/>
    <property type="evidence" value="ECO:0007669"/>
    <property type="project" value="UniProtKB-EC"/>
</dbReference>
<dbReference type="Proteomes" id="UP001145021">
    <property type="component" value="Unassembled WGS sequence"/>
</dbReference>
<dbReference type="NCBIfam" id="NF010925">
    <property type="entry name" value="PRK14345.1"/>
    <property type="match status" value="1"/>
</dbReference>
<dbReference type="PANTHER" id="PTHR10993">
    <property type="entry name" value="OCTANOYLTRANSFERASE"/>
    <property type="match status" value="1"/>
</dbReference>
<dbReference type="GO" id="GO:0009249">
    <property type="term" value="P:protein lipoylation"/>
    <property type="evidence" value="ECO:0007669"/>
    <property type="project" value="InterPro"/>
</dbReference>
<evidence type="ECO:0000256" key="4">
    <source>
        <dbReference type="ARBA" id="ARBA00022679"/>
    </source>
</evidence>
<dbReference type="SUPFAM" id="SSF55681">
    <property type="entry name" value="Class II aaRS and biotin synthetases"/>
    <property type="match status" value="1"/>
</dbReference>
<evidence type="ECO:0000256" key="2">
    <source>
        <dbReference type="ARBA" id="ARBA00007907"/>
    </source>
</evidence>
<sequence length="294" mass="32639">MLAKSFRATASGFACKRISQCTLGRTASQLKMLPPIGYVNLGLLDYRESLILQKQLSRLRISEIYSGLQNTRVPPSQRRLTDLIMLVEHPPVFTNGRRNHGKVSEHEIQRLQSLGCDYVETNRGGEITFHGPGQLVVYPSVYLRDHHLGAKCYVEGLENAVVETCARLGVEARAIAGYPGVWVTPDQKVAALGTHVQRYVTSHGFALNCTTDMRWFEEIVPCGLEGKTAVSLKDVLRQKGKDDKEPSVEDVAPVVLGSFAQVFGCQVRPLEELSPTTFETVQSLLQELSRTQTK</sequence>
<dbReference type="CDD" id="cd16444">
    <property type="entry name" value="LipB"/>
    <property type="match status" value="1"/>
</dbReference>
<dbReference type="PROSITE" id="PS51733">
    <property type="entry name" value="BPL_LPL_CATALYTIC"/>
    <property type="match status" value="1"/>
</dbReference>
<dbReference type="EMBL" id="JANBOH010000133">
    <property type="protein sequence ID" value="KAJ1644941.1"/>
    <property type="molecule type" value="Genomic_DNA"/>
</dbReference>
<organism evidence="7 8">
    <name type="scientific">Coemansia asiatica</name>
    <dbReference type="NCBI Taxonomy" id="1052880"/>
    <lineage>
        <taxon>Eukaryota</taxon>
        <taxon>Fungi</taxon>
        <taxon>Fungi incertae sedis</taxon>
        <taxon>Zoopagomycota</taxon>
        <taxon>Kickxellomycotina</taxon>
        <taxon>Kickxellomycetes</taxon>
        <taxon>Kickxellales</taxon>
        <taxon>Kickxellaceae</taxon>
        <taxon>Coemansia</taxon>
    </lineage>
</organism>
<dbReference type="PANTHER" id="PTHR10993:SF7">
    <property type="entry name" value="LIPOYLTRANSFERASE 2, MITOCHONDRIAL-RELATED"/>
    <property type="match status" value="1"/>
</dbReference>
<comment type="caution">
    <text evidence="7">The sequence shown here is derived from an EMBL/GenBank/DDBJ whole genome shotgun (WGS) entry which is preliminary data.</text>
</comment>
<dbReference type="InterPro" id="IPR045864">
    <property type="entry name" value="aa-tRNA-synth_II/BPL/LPL"/>
</dbReference>
<gene>
    <name evidence="7" type="ORF">LPJ64_003419</name>
</gene>
<dbReference type="Gene3D" id="3.30.930.10">
    <property type="entry name" value="Bira Bifunctional Protein, Domain 2"/>
    <property type="match status" value="1"/>
</dbReference>
<evidence type="ECO:0000256" key="1">
    <source>
        <dbReference type="ARBA" id="ARBA00004821"/>
    </source>
</evidence>
<dbReference type="NCBIfam" id="TIGR00214">
    <property type="entry name" value="lipB"/>
    <property type="match status" value="1"/>
</dbReference>
<comment type="pathway">
    <text evidence="1">Protein modification; protein lipoylation via endogenous pathway; protein N(6)-(lipoyl)lysine from octanoyl-[acyl-carrier-protein]: step 1/2.</text>
</comment>
<name>A0A9W8CIS6_9FUNG</name>
<dbReference type="PROSITE" id="PS01313">
    <property type="entry name" value="LIPB"/>
    <property type="match status" value="1"/>
</dbReference>
<reference evidence="7" key="1">
    <citation type="submission" date="2022-07" db="EMBL/GenBank/DDBJ databases">
        <title>Phylogenomic reconstructions and comparative analyses of Kickxellomycotina fungi.</title>
        <authorList>
            <person name="Reynolds N.K."/>
            <person name="Stajich J.E."/>
            <person name="Barry K."/>
            <person name="Grigoriev I.V."/>
            <person name="Crous P."/>
            <person name="Smith M.E."/>
        </authorList>
    </citation>
    <scope>NUCLEOTIDE SEQUENCE</scope>
    <source>
        <strain evidence="7">NBRC 105413</strain>
    </source>
</reference>
<dbReference type="InterPro" id="IPR004143">
    <property type="entry name" value="BPL_LPL_catalytic"/>
</dbReference>
<dbReference type="EC" id="2.3.1.181" evidence="3"/>
<evidence type="ECO:0000313" key="7">
    <source>
        <dbReference type="EMBL" id="KAJ1644941.1"/>
    </source>
</evidence>
<keyword evidence="4" id="KW-0808">Transferase</keyword>
<keyword evidence="5" id="KW-0012">Acyltransferase</keyword>
<dbReference type="InterPro" id="IPR020605">
    <property type="entry name" value="Octanoyltransferase_CS"/>
</dbReference>
<feature type="domain" description="BPL/LPL catalytic" evidence="6">
    <location>
        <begin position="78"/>
        <end position="267"/>
    </location>
</feature>